<dbReference type="PANTHER" id="PTHR40588:SF1">
    <property type="entry name" value="MRNA INTERFERASE TOXIN YAFQ"/>
    <property type="match status" value="1"/>
</dbReference>
<reference evidence="3 4" key="1">
    <citation type="journal article" date="2016" name="Genome Biol. Evol.">
        <title>Comparative Genomics of Campylobacter fetus from Reptiles and Mammals Reveals Divergent Evolution in Host-Associated Lineages.</title>
        <authorList>
            <person name="Gilbert M.J."/>
            <person name="Miller W.G."/>
            <person name="Yee E."/>
            <person name="Zomer A.L."/>
            <person name="van der Graaf-van Bloois L."/>
            <person name="Fitzgerald C."/>
            <person name="Forbes K.J."/>
            <person name="Meric G."/>
            <person name="Sheppard S.K."/>
            <person name="Wagenaar J.A."/>
            <person name="Duim B."/>
        </authorList>
    </citation>
    <scope>NUCLEOTIDE SEQUENCE [LARGE SCALE GENOMIC DNA]</scope>
    <source>
        <strain evidence="3 4">12S02225-3</strain>
    </source>
</reference>
<protein>
    <submittedName>
        <fullName evidence="3">RelE/StbE family addiction module toxin</fullName>
    </submittedName>
</protein>
<feature type="active site" description="Proton donor" evidence="2">
    <location>
        <position position="86"/>
    </location>
</feature>
<dbReference type="Pfam" id="PF15738">
    <property type="entry name" value="YafQ_toxin"/>
    <property type="match status" value="1"/>
</dbReference>
<dbReference type="GO" id="GO:0004521">
    <property type="term" value="F:RNA endonuclease activity"/>
    <property type="evidence" value="ECO:0007669"/>
    <property type="project" value="TreeGrafter"/>
</dbReference>
<dbReference type="Proteomes" id="UP000093100">
    <property type="component" value="Unassembled WGS sequence"/>
</dbReference>
<dbReference type="KEGG" id="cfp:CR44_02460"/>
<accession>A0AAX0H8Q6</accession>
<dbReference type="InterPro" id="IPR004386">
    <property type="entry name" value="Toxin_YafQ-like"/>
</dbReference>
<dbReference type="AlphaFoldDB" id="A0AAX0H8Q6"/>
<evidence type="ECO:0000256" key="2">
    <source>
        <dbReference type="PIRSR" id="PIRSR006156-1"/>
    </source>
</evidence>
<evidence type="ECO:0000256" key="1">
    <source>
        <dbReference type="ARBA" id="ARBA00022649"/>
    </source>
</evidence>
<dbReference type="EMBL" id="LFLK01000024">
    <property type="protein sequence ID" value="OCR89968.1"/>
    <property type="molecule type" value="Genomic_DNA"/>
</dbReference>
<dbReference type="NCBIfam" id="TIGR02385">
    <property type="entry name" value="RelE_StbE"/>
    <property type="match status" value="1"/>
</dbReference>
<dbReference type="GO" id="GO:0006402">
    <property type="term" value="P:mRNA catabolic process"/>
    <property type="evidence" value="ECO:0007669"/>
    <property type="project" value="TreeGrafter"/>
</dbReference>
<sequence>MAKFELLYTSKFKKSVKKLNKEDIKVVIEILDKLCEDEPLDLKYCDHPLKGALKGFRDCHIRPDLVLIYEKRYDILILKAIDIGSHAKVF</sequence>
<name>A0AAX0H8Q6_CAMFE</name>
<evidence type="ECO:0000313" key="4">
    <source>
        <dbReference type="Proteomes" id="UP000093100"/>
    </source>
</evidence>
<gene>
    <name evidence="3" type="ORF">CFT12S02225_09090</name>
</gene>
<evidence type="ECO:0000313" key="3">
    <source>
        <dbReference type="EMBL" id="OCR89968.1"/>
    </source>
</evidence>
<dbReference type="InterPro" id="IPR035093">
    <property type="entry name" value="RelE/ParE_toxin_dom_sf"/>
</dbReference>
<proteinExistence type="predicted"/>
<comment type="caution">
    <text evidence="3">The sequence shown here is derived from an EMBL/GenBank/DDBJ whole genome shotgun (WGS) entry which is preliminary data.</text>
</comment>
<dbReference type="PIRSF" id="PIRSF006156">
    <property type="entry name" value="YafQ"/>
    <property type="match status" value="1"/>
</dbReference>
<keyword evidence="1" id="KW-1277">Toxin-antitoxin system</keyword>
<dbReference type="InterPro" id="IPR007712">
    <property type="entry name" value="RelE/ParE_toxin"/>
</dbReference>
<dbReference type="Gene3D" id="3.30.2310.20">
    <property type="entry name" value="RelE-like"/>
    <property type="match status" value="1"/>
</dbReference>
<dbReference type="GO" id="GO:0006415">
    <property type="term" value="P:translational termination"/>
    <property type="evidence" value="ECO:0007669"/>
    <property type="project" value="TreeGrafter"/>
</dbReference>
<dbReference type="SUPFAM" id="SSF143011">
    <property type="entry name" value="RelE-like"/>
    <property type="match status" value="1"/>
</dbReference>
<dbReference type="RefSeq" id="WP_023384565.1">
    <property type="nucleotide sequence ID" value="NZ_CP009226.1"/>
</dbReference>
<dbReference type="PANTHER" id="PTHR40588">
    <property type="entry name" value="MRNA INTERFERASE TOXIN YAFQ"/>
    <property type="match status" value="1"/>
</dbReference>
<organism evidence="3 4">
    <name type="scientific">Campylobacter fetus subsp. testudinum</name>
    <dbReference type="NCBI Taxonomy" id="1507806"/>
    <lineage>
        <taxon>Bacteria</taxon>
        <taxon>Pseudomonadati</taxon>
        <taxon>Campylobacterota</taxon>
        <taxon>Epsilonproteobacteria</taxon>
        <taxon>Campylobacterales</taxon>
        <taxon>Campylobacteraceae</taxon>
        <taxon>Campylobacter</taxon>
    </lineage>
</organism>